<reference evidence="2" key="2">
    <citation type="journal article" date="2015" name="Fish Shellfish Immunol.">
        <title>Early steps in the European eel (Anguilla anguilla)-Vibrio vulnificus interaction in the gills: Role of the RtxA13 toxin.</title>
        <authorList>
            <person name="Callol A."/>
            <person name="Pajuelo D."/>
            <person name="Ebbesson L."/>
            <person name="Teles M."/>
            <person name="MacKenzie S."/>
            <person name="Amaro C."/>
        </authorList>
    </citation>
    <scope>NUCLEOTIDE SEQUENCE</scope>
</reference>
<organism evidence="2">
    <name type="scientific">Anguilla anguilla</name>
    <name type="common">European freshwater eel</name>
    <name type="synonym">Muraena anguilla</name>
    <dbReference type="NCBI Taxonomy" id="7936"/>
    <lineage>
        <taxon>Eukaryota</taxon>
        <taxon>Metazoa</taxon>
        <taxon>Chordata</taxon>
        <taxon>Craniata</taxon>
        <taxon>Vertebrata</taxon>
        <taxon>Euteleostomi</taxon>
        <taxon>Actinopterygii</taxon>
        <taxon>Neopterygii</taxon>
        <taxon>Teleostei</taxon>
        <taxon>Anguilliformes</taxon>
        <taxon>Anguillidae</taxon>
        <taxon>Anguilla</taxon>
    </lineage>
</organism>
<reference evidence="2" key="1">
    <citation type="submission" date="2014-11" db="EMBL/GenBank/DDBJ databases">
        <authorList>
            <person name="Amaro Gonzalez C."/>
        </authorList>
    </citation>
    <scope>NUCLEOTIDE SEQUENCE</scope>
</reference>
<feature type="signal peptide" evidence="1">
    <location>
        <begin position="1"/>
        <end position="25"/>
    </location>
</feature>
<sequence>MNINTFAHSEIIWLHLVTYFPVWSCHVMFLQCNSADNLVIVSVRGIKSILTQSVLSPVNTK</sequence>
<proteinExistence type="predicted"/>
<name>A0A0E9XQU2_ANGAN</name>
<accession>A0A0E9XQU2</accession>
<keyword evidence="1" id="KW-0732">Signal</keyword>
<protein>
    <submittedName>
        <fullName evidence="2">Uncharacterized protein</fullName>
    </submittedName>
</protein>
<dbReference type="EMBL" id="GBXM01004514">
    <property type="protein sequence ID" value="JAI04064.1"/>
    <property type="molecule type" value="Transcribed_RNA"/>
</dbReference>
<evidence type="ECO:0000256" key="1">
    <source>
        <dbReference type="SAM" id="SignalP"/>
    </source>
</evidence>
<feature type="chain" id="PRO_5002435162" evidence="1">
    <location>
        <begin position="26"/>
        <end position="61"/>
    </location>
</feature>
<dbReference type="AlphaFoldDB" id="A0A0E9XQU2"/>
<evidence type="ECO:0000313" key="2">
    <source>
        <dbReference type="EMBL" id="JAI04064.1"/>
    </source>
</evidence>